<keyword evidence="7" id="KW-1185">Reference proteome</keyword>
<dbReference type="Pfam" id="PF10350">
    <property type="entry name" value="DUF2428"/>
    <property type="match status" value="1"/>
</dbReference>
<keyword evidence="2" id="KW-0819">tRNA processing</keyword>
<dbReference type="EMBL" id="ML991789">
    <property type="protein sequence ID" value="KAF2235773.1"/>
    <property type="molecule type" value="Genomic_DNA"/>
</dbReference>
<dbReference type="InterPro" id="IPR056843">
    <property type="entry name" value="THADA-like_TPR"/>
</dbReference>
<dbReference type="Pfam" id="PF26523">
    <property type="entry name" value="Trm732_C"/>
    <property type="match status" value="1"/>
</dbReference>
<dbReference type="PANTHER" id="PTHR14387:SF0">
    <property type="entry name" value="DUF2428 DOMAIN-CONTAINING PROTEIN"/>
    <property type="match status" value="1"/>
</dbReference>
<name>A0A6A6HE58_VIRVR</name>
<feature type="domain" description="DUF2428" evidence="3">
    <location>
        <begin position="659"/>
        <end position="895"/>
    </location>
</feature>
<comment type="similarity">
    <text evidence="1">Belongs to the THADA family.</text>
</comment>
<dbReference type="SUPFAM" id="SSF48371">
    <property type="entry name" value="ARM repeat"/>
    <property type="match status" value="1"/>
</dbReference>
<sequence>ILSTVRLLDISSSHRAAATNALCGIIERCEASKSSSLCSLVQSNDFWILGFGVFLQWSHAAKGKSMRQLLLALGRSLNNLQPSEKHALVDQALTNVFNITFKEKEALQAKAGLHTLELFLSRDIVSLPLLLESFQQWTASNIDSSLESHSRKFTTKILIFVCLQWLANADKTAAAAHLTCTLCEKASIIEREDGSSGYPDEETPVWAEPVIAVVRRSADVIKPLQNHVFPTIFRRRALDVALFLRLLKYGAHPGLDPQSEGVAFGARPDNDNDNDTALLYAALQTGKDIGIIHEVEAGQSCDIQERHGRVNLPDACFRELMSDVSPMKRLAGLSLLVTSASISRPFTVTALKCLRKNMPSFHVDPDAKFRTEMLNLVQRLIDRLRAVTSGLSRYRSSRTRYGCTKHNSEDVSETPVNGQNSALQLHIEFIHWYRKFLTSELRPTAPYQRRISSLKAFLILLKSGLDLSVPIRDLSKQAQGQIQWPIHMNLLDDNLVQLTLNLLMDPYDDVRSCAATILAFATNAQSGRAGCLEIDELSLFLSQAETLMLSSGRADHGDGMARTYALLYAHPGISFTLQSTVALQLPLNSSVSRIRILERLVNSVQESINVTRRNFAQAIDAHPMHGALAGLRYIIESFSRTHHNVDDQDNPLHPAFEEMHRRTVAILQAVWKCVREVLCDDAPEGHIPDNFEDTDSDTKSILSFCWRALKEASLLLQALVNRRTSGFQSDFSPGEQQELLELGNLCFEQLVELRHRGAFSTVAQAFATCCMRCGDCVEPSVRGYLDVWYKQTLIAIRNQASVTTRRSAGIPSLVTSILSADPTQIRIAEVIKDLEREARADQIDPAVGGTELSQVHALNCLKDIFRTTRLGQKSERYIETGFDLVGHCLNSDTWAIRNCGLMLFRALIDRLLGTNESQLPDEPIVASHSRISFGKYPKVLDIILRFLKASHATLAAGHDLATGQYWQQGTTENVFPVFYILQRALPPRNHVVEIQNLVLSLTASPQWIVRDMAARTFAALVATNTSVDTLQSVLMPPIVSQNSLHGRLLAAKYTIRTRLYFAALDARHKDEFALLNKASRSSTSEVTILLRLMERRFAELYLHNPCPITKAVYVECISLFAPFEDITSLRTLFVDDIKGRQMRACDSLLWRSVEALIQEYPPTDKDFSIPHTKEGEKIPPVTQFEVTQTLGTVPTPPSSPKTRLVLRIDVKKFAMLESQLLSTIDPLERAALVEVLARLLCKMRESHAGTALLRSTQPKLGLGFLINGVTNLSSEESVLQLCGFYLETELLNPETDNSMEQLHVICHRLRYAIHDLKPLSIRGAVATALSFLHTSWVSPYYPTVRLWLHLILQDILEDDDEDIRNLASLSVAHILLAERGSRSVEYKVSSVAKKQHCDYLLRTYDREEELKSLLFYFVAKLTGSNIDSAVHRSQLLAISVANVFARNIRRRIALFDQEDQNLYRDQTLEYACCVYMIEKLCRILQNQGSSLEEPMGYLSSWVMDGLTTLTSSMKLDANDGQDPSEGPLGWTYSKETFALSYGVLRASWLLLAWRLKSRQGPVKASWIKKGLFEFLVAAEQSNANPLLVEMTKRTITEGCRLTFQVLDRKIEATLGCGLIRLMYR</sequence>
<dbReference type="GO" id="GO:0005829">
    <property type="term" value="C:cytosol"/>
    <property type="evidence" value="ECO:0007669"/>
    <property type="project" value="TreeGrafter"/>
</dbReference>
<feature type="non-terminal residue" evidence="6">
    <location>
        <position position="1"/>
    </location>
</feature>
<dbReference type="OrthoDB" id="73997at2759"/>
<proteinExistence type="inferred from homology"/>
<evidence type="ECO:0000259" key="3">
    <source>
        <dbReference type="Pfam" id="PF10350"/>
    </source>
</evidence>
<evidence type="ECO:0000256" key="2">
    <source>
        <dbReference type="ARBA" id="ARBA00022694"/>
    </source>
</evidence>
<organism evidence="6 7">
    <name type="scientific">Viridothelium virens</name>
    <name type="common">Speckled blister lichen</name>
    <name type="synonym">Trypethelium virens</name>
    <dbReference type="NCBI Taxonomy" id="1048519"/>
    <lineage>
        <taxon>Eukaryota</taxon>
        <taxon>Fungi</taxon>
        <taxon>Dikarya</taxon>
        <taxon>Ascomycota</taxon>
        <taxon>Pezizomycotina</taxon>
        <taxon>Dothideomycetes</taxon>
        <taxon>Dothideomycetes incertae sedis</taxon>
        <taxon>Trypetheliales</taxon>
        <taxon>Trypetheliaceae</taxon>
        <taxon>Viridothelium</taxon>
    </lineage>
</organism>
<dbReference type="Pfam" id="PF25151">
    <property type="entry name" value="TPR_Trm732_C"/>
    <property type="match status" value="1"/>
</dbReference>
<dbReference type="InterPro" id="IPR056842">
    <property type="entry name" value="THADA-like_TPR_C"/>
</dbReference>
<evidence type="ECO:0000259" key="5">
    <source>
        <dbReference type="Pfam" id="PF25151"/>
    </source>
</evidence>
<dbReference type="GO" id="GO:0030488">
    <property type="term" value="P:tRNA methylation"/>
    <property type="evidence" value="ECO:0007669"/>
    <property type="project" value="TreeGrafter"/>
</dbReference>
<dbReference type="Pfam" id="PF25150">
    <property type="entry name" value="TPR_Trm732"/>
    <property type="match status" value="1"/>
</dbReference>
<reference evidence="6" key="1">
    <citation type="journal article" date="2020" name="Stud. Mycol.">
        <title>101 Dothideomycetes genomes: a test case for predicting lifestyles and emergence of pathogens.</title>
        <authorList>
            <person name="Haridas S."/>
            <person name="Albert R."/>
            <person name="Binder M."/>
            <person name="Bloem J."/>
            <person name="Labutti K."/>
            <person name="Salamov A."/>
            <person name="Andreopoulos B."/>
            <person name="Baker S."/>
            <person name="Barry K."/>
            <person name="Bills G."/>
            <person name="Bluhm B."/>
            <person name="Cannon C."/>
            <person name="Castanera R."/>
            <person name="Culley D."/>
            <person name="Daum C."/>
            <person name="Ezra D."/>
            <person name="Gonzalez J."/>
            <person name="Henrissat B."/>
            <person name="Kuo A."/>
            <person name="Liang C."/>
            <person name="Lipzen A."/>
            <person name="Lutzoni F."/>
            <person name="Magnuson J."/>
            <person name="Mondo S."/>
            <person name="Nolan M."/>
            <person name="Ohm R."/>
            <person name="Pangilinan J."/>
            <person name="Park H.-J."/>
            <person name="Ramirez L."/>
            <person name="Alfaro M."/>
            <person name="Sun H."/>
            <person name="Tritt A."/>
            <person name="Yoshinaga Y."/>
            <person name="Zwiers L.-H."/>
            <person name="Turgeon B."/>
            <person name="Goodwin S."/>
            <person name="Spatafora J."/>
            <person name="Crous P."/>
            <person name="Grigoriev I."/>
        </authorList>
    </citation>
    <scope>NUCLEOTIDE SEQUENCE</scope>
    <source>
        <strain evidence="6">Tuck. ex Michener</strain>
    </source>
</reference>
<accession>A0A6A6HE58</accession>
<dbReference type="InterPro" id="IPR016024">
    <property type="entry name" value="ARM-type_fold"/>
</dbReference>
<evidence type="ECO:0000256" key="1">
    <source>
        <dbReference type="ARBA" id="ARBA00010409"/>
    </source>
</evidence>
<dbReference type="InterPro" id="IPR019442">
    <property type="entry name" value="THADA/TRM732_DUF2428"/>
</dbReference>
<evidence type="ECO:0000259" key="4">
    <source>
        <dbReference type="Pfam" id="PF25150"/>
    </source>
</evidence>
<dbReference type="Proteomes" id="UP000800092">
    <property type="component" value="Unassembled WGS sequence"/>
</dbReference>
<evidence type="ECO:0000313" key="7">
    <source>
        <dbReference type="Proteomes" id="UP000800092"/>
    </source>
</evidence>
<gene>
    <name evidence="6" type="ORF">EV356DRAFT_444453</name>
</gene>
<evidence type="ECO:0000313" key="6">
    <source>
        <dbReference type="EMBL" id="KAF2235773.1"/>
    </source>
</evidence>
<feature type="domain" description="tRNA (32-2'-O)-methyltransferase regulator THADA-like C-terminal TPR repeats region" evidence="5">
    <location>
        <begin position="897"/>
        <end position="1053"/>
    </location>
</feature>
<feature type="domain" description="tRNA (32-2'-O)-methyltransferase regulator THADA-like TPR repeats region" evidence="4">
    <location>
        <begin position="205"/>
        <end position="511"/>
    </location>
</feature>
<dbReference type="InterPro" id="IPR051954">
    <property type="entry name" value="tRNA_methyltransferase_THADA"/>
</dbReference>
<dbReference type="PANTHER" id="PTHR14387">
    <property type="entry name" value="THADA/DEATH RECEPTOR INTERACTING PROTEIN"/>
    <property type="match status" value="1"/>
</dbReference>
<protein>
    <submittedName>
        <fullName evidence="6">Uncharacterized protein</fullName>
    </submittedName>
</protein>